<dbReference type="InterPro" id="IPR010285">
    <property type="entry name" value="DNA_helicase_pif1-like_DEAD"/>
</dbReference>
<dbReference type="EMBL" id="HBUF01590696">
    <property type="protein sequence ID" value="CAG6773268.1"/>
    <property type="molecule type" value="Transcribed_RNA"/>
</dbReference>
<evidence type="ECO:0000259" key="2">
    <source>
        <dbReference type="Pfam" id="PF05970"/>
    </source>
</evidence>
<keyword evidence="1" id="KW-0547">Nucleotide-binding</keyword>
<keyword evidence="1" id="KW-0234">DNA repair</keyword>
<name>A0A8D9F103_9HEMI</name>
<reference evidence="3" key="1">
    <citation type="submission" date="2021-05" db="EMBL/GenBank/DDBJ databases">
        <authorList>
            <person name="Alioto T."/>
            <person name="Alioto T."/>
            <person name="Gomez Garrido J."/>
        </authorList>
    </citation>
    <scope>NUCLEOTIDE SEQUENCE</scope>
</reference>
<dbReference type="GO" id="GO:0005524">
    <property type="term" value="F:ATP binding"/>
    <property type="evidence" value="ECO:0007669"/>
    <property type="project" value="UniProtKB-KW"/>
</dbReference>
<comment type="cofactor">
    <cofactor evidence="1">
        <name>Mg(2+)</name>
        <dbReference type="ChEBI" id="CHEBI:18420"/>
    </cofactor>
</comment>
<dbReference type="InterPro" id="IPR027417">
    <property type="entry name" value="P-loop_NTPase"/>
</dbReference>
<dbReference type="GO" id="GO:0006310">
    <property type="term" value="P:DNA recombination"/>
    <property type="evidence" value="ECO:0007669"/>
    <property type="project" value="UniProtKB-KW"/>
</dbReference>
<feature type="domain" description="DNA helicase Pif1-like DEAD-box helicase" evidence="2">
    <location>
        <begin position="8"/>
        <end position="128"/>
    </location>
</feature>
<accession>A0A8D9F103</accession>
<keyword evidence="1" id="KW-0378">Hydrolase</keyword>
<dbReference type="Gene3D" id="3.40.50.300">
    <property type="entry name" value="P-loop containing nucleotide triphosphate hydrolases"/>
    <property type="match status" value="1"/>
</dbReference>
<dbReference type="InterPro" id="IPR051055">
    <property type="entry name" value="PIF1_helicase"/>
</dbReference>
<dbReference type="GO" id="GO:0043139">
    <property type="term" value="F:5'-3' DNA helicase activity"/>
    <property type="evidence" value="ECO:0007669"/>
    <property type="project" value="UniProtKB-EC"/>
</dbReference>
<dbReference type="EMBL" id="HBUF01590699">
    <property type="protein sequence ID" value="CAG6773276.1"/>
    <property type="molecule type" value="Transcribed_RNA"/>
</dbReference>
<evidence type="ECO:0000256" key="1">
    <source>
        <dbReference type="RuleBase" id="RU363044"/>
    </source>
</evidence>
<dbReference type="EMBL" id="HBUF01428127">
    <property type="protein sequence ID" value="CAG6741636.1"/>
    <property type="molecule type" value="Transcribed_RNA"/>
</dbReference>
<keyword evidence="1" id="KW-0347">Helicase</keyword>
<sequence length="165" mass="18894">MLKQLRFELKDVILFIIDEISMVANLTLMYINLRLCEIFNTVDENNGWFGKKHLLVFGDLLQLPPVHEDSPFVQLNSHRLNTSIGALSSINIWRELFTYDELTINMRQAEDAEYADLLSRVRLGQIDISDVSILLQKRIPLTGLTVAEKIAAVAEYLSSLPMLHH</sequence>
<dbReference type="Pfam" id="PF05970">
    <property type="entry name" value="PIF1"/>
    <property type="match status" value="1"/>
</dbReference>
<organism evidence="3">
    <name type="scientific">Cacopsylla melanoneura</name>
    <dbReference type="NCBI Taxonomy" id="428564"/>
    <lineage>
        <taxon>Eukaryota</taxon>
        <taxon>Metazoa</taxon>
        <taxon>Ecdysozoa</taxon>
        <taxon>Arthropoda</taxon>
        <taxon>Hexapoda</taxon>
        <taxon>Insecta</taxon>
        <taxon>Pterygota</taxon>
        <taxon>Neoptera</taxon>
        <taxon>Paraneoptera</taxon>
        <taxon>Hemiptera</taxon>
        <taxon>Sternorrhyncha</taxon>
        <taxon>Psylloidea</taxon>
        <taxon>Psyllidae</taxon>
        <taxon>Psyllinae</taxon>
        <taxon>Cacopsylla</taxon>
    </lineage>
</organism>
<protein>
    <recommendedName>
        <fullName evidence="1">ATP-dependent DNA helicase</fullName>
        <ecNumber evidence="1">5.6.2.3</ecNumber>
    </recommendedName>
</protein>
<dbReference type="GO" id="GO:0000723">
    <property type="term" value="P:telomere maintenance"/>
    <property type="evidence" value="ECO:0007669"/>
    <property type="project" value="InterPro"/>
</dbReference>
<comment type="catalytic activity">
    <reaction evidence="1">
        <text>ATP + H2O = ADP + phosphate + H(+)</text>
        <dbReference type="Rhea" id="RHEA:13065"/>
        <dbReference type="ChEBI" id="CHEBI:15377"/>
        <dbReference type="ChEBI" id="CHEBI:15378"/>
        <dbReference type="ChEBI" id="CHEBI:30616"/>
        <dbReference type="ChEBI" id="CHEBI:43474"/>
        <dbReference type="ChEBI" id="CHEBI:456216"/>
        <dbReference type="EC" id="5.6.2.3"/>
    </reaction>
</comment>
<proteinExistence type="inferred from homology"/>
<dbReference type="EC" id="5.6.2.3" evidence="1"/>
<evidence type="ECO:0000313" key="3">
    <source>
        <dbReference type="EMBL" id="CAG6773276.1"/>
    </source>
</evidence>
<keyword evidence="1" id="KW-0233">DNA recombination</keyword>
<comment type="similarity">
    <text evidence="1">Belongs to the helicase family.</text>
</comment>
<keyword evidence="1" id="KW-0067">ATP-binding</keyword>
<dbReference type="EMBL" id="HBUF01590698">
    <property type="protein sequence ID" value="CAG6773274.1"/>
    <property type="molecule type" value="Transcribed_RNA"/>
</dbReference>
<keyword evidence="1" id="KW-0227">DNA damage</keyword>
<dbReference type="PANTHER" id="PTHR47642">
    <property type="entry name" value="ATP-DEPENDENT DNA HELICASE"/>
    <property type="match status" value="1"/>
</dbReference>
<dbReference type="GO" id="GO:0006281">
    <property type="term" value="P:DNA repair"/>
    <property type="evidence" value="ECO:0007669"/>
    <property type="project" value="UniProtKB-KW"/>
</dbReference>
<dbReference type="SUPFAM" id="SSF52540">
    <property type="entry name" value="P-loop containing nucleoside triphosphate hydrolases"/>
    <property type="match status" value="1"/>
</dbReference>
<dbReference type="GO" id="GO:0016787">
    <property type="term" value="F:hydrolase activity"/>
    <property type="evidence" value="ECO:0007669"/>
    <property type="project" value="UniProtKB-KW"/>
</dbReference>
<dbReference type="AlphaFoldDB" id="A0A8D9F103"/>